<reference evidence="3 4" key="1">
    <citation type="submission" date="2016-07" db="EMBL/GenBank/DDBJ databases">
        <title>Caryophanon latum genome sequencing.</title>
        <authorList>
            <person name="Verma A."/>
            <person name="Pal Y."/>
            <person name="Krishnamurthi S."/>
        </authorList>
    </citation>
    <scope>NUCLEOTIDE SEQUENCE [LARGE SCALE GENOMIC DNA]</scope>
    <source>
        <strain evidence="3 4">DSM 14151</strain>
    </source>
</reference>
<dbReference type="OrthoDB" id="2300232at2"/>
<dbReference type="InterPro" id="IPR024596">
    <property type="entry name" value="RNApol_su_b/EpuA"/>
</dbReference>
<dbReference type="RefSeq" id="WP_066466375.1">
    <property type="nucleotide sequence ID" value="NZ_MATO01000067.1"/>
</dbReference>
<dbReference type="EMBL" id="MATO01000067">
    <property type="protein sequence ID" value="OCS85269.1"/>
    <property type="molecule type" value="Genomic_DNA"/>
</dbReference>
<keyword evidence="4" id="KW-1185">Reference proteome</keyword>
<proteinExistence type="predicted"/>
<feature type="transmembrane region" description="Helical" evidence="2">
    <location>
        <begin position="40"/>
        <end position="66"/>
    </location>
</feature>
<evidence type="ECO:0000256" key="2">
    <source>
        <dbReference type="SAM" id="Phobius"/>
    </source>
</evidence>
<sequence>MSNDKAEATISLAKETDEKTEAQPTVKESKLNKKLRAFPLWLRVVTFIVVLVIVIFAGLSVGYSVLGGGDAADVFKTETWTHIFDIINGKE</sequence>
<name>A0A1C0YDQ2_9BACL</name>
<gene>
    <name evidence="3" type="ORF">A6K76_03045</name>
</gene>
<feature type="compositionally biased region" description="Basic and acidic residues" evidence="1">
    <location>
        <begin position="14"/>
        <end position="25"/>
    </location>
</feature>
<evidence type="ECO:0000313" key="3">
    <source>
        <dbReference type="EMBL" id="OCS85269.1"/>
    </source>
</evidence>
<comment type="caution">
    <text evidence="3">The sequence shown here is derived from an EMBL/GenBank/DDBJ whole genome shotgun (WGS) entry which is preliminary data.</text>
</comment>
<evidence type="ECO:0000256" key="1">
    <source>
        <dbReference type="SAM" id="MobiDB-lite"/>
    </source>
</evidence>
<evidence type="ECO:0008006" key="5">
    <source>
        <dbReference type="Google" id="ProtNLM"/>
    </source>
</evidence>
<dbReference type="Pfam" id="PF11772">
    <property type="entry name" value="EpuA"/>
    <property type="match status" value="1"/>
</dbReference>
<organism evidence="3 4">
    <name type="scientific">Caryophanon latum</name>
    <dbReference type="NCBI Taxonomy" id="33977"/>
    <lineage>
        <taxon>Bacteria</taxon>
        <taxon>Bacillati</taxon>
        <taxon>Bacillota</taxon>
        <taxon>Bacilli</taxon>
        <taxon>Bacillales</taxon>
        <taxon>Caryophanaceae</taxon>
        <taxon>Caryophanon</taxon>
    </lineage>
</organism>
<protein>
    <recommendedName>
        <fullName evidence="5">Hydroxymyristoyl-ACP dehydratase</fullName>
    </recommendedName>
</protein>
<dbReference type="Proteomes" id="UP000093482">
    <property type="component" value="Unassembled WGS sequence"/>
</dbReference>
<keyword evidence="2" id="KW-0812">Transmembrane</keyword>
<keyword evidence="2" id="KW-0472">Membrane</keyword>
<evidence type="ECO:0000313" key="4">
    <source>
        <dbReference type="Proteomes" id="UP000093482"/>
    </source>
</evidence>
<keyword evidence="2" id="KW-1133">Transmembrane helix</keyword>
<dbReference type="AlphaFoldDB" id="A0A1C0YDQ2"/>
<feature type="region of interest" description="Disordered" evidence="1">
    <location>
        <begin position="1"/>
        <end position="25"/>
    </location>
</feature>
<accession>A0A1C0YDQ2</accession>